<proteinExistence type="predicted"/>
<dbReference type="AlphaFoldDB" id="V9F9F0"/>
<protein>
    <submittedName>
        <fullName evidence="1">Uncharacterized protein</fullName>
    </submittedName>
</protein>
<evidence type="ECO:0000313" key="2">
    <source>
        <dbReference type="Proteomes" id="UP000018721"/>
    </source>
</evidence>
<organism evidence="1 2">
    <name type="scientific">Phytophthora nicotianae P1569</name>
    <dbReference type="NCBI Taxonomy" id="1317065"/>
    <lineage>
        <taxon>Eukaryota</taxon>
        <taxon>Sar</taxon>
        <taxon>Stramenopiles</taxon>
        <taxon>Oomycota</taxon>
        <taxon>Peronosporomycetes</taxon>
        <taxon>Peronosporales</taxon>
        <taxon>Peronosporaceae</taxon>
        <taxon>Phytophthora</taxon>
    </lineage>
</organism>
<accession>V9F9F0</accession>
<comment type="caution">
    <text evidence="1">The sequence shown here is derived from an EMBL/GenBank/DDBJ whole genome shotgun (WGS) entry which is preliminary data.</text>
</comment>
<dbReference type="EMBL" id="ANIZ01001355">
    <property type="protein sequence ID" value="ETI48129.1"/>
    <property type="molecule type" value="Genomic_DNA"/>
</dbReference>
<keyword evidence="2" id="KW-1185">Reference proteome</keyword>
<evidence type="ECO:0000313" key="1">
    <source>
        <dbReference type="EMBL" id="ETI48129.1"/>
    </source>
</evidence>
<gene>
    <name evidence="1" type="ORF">F443_07796</name>
</gene>
<name>V9F9F0_PHYNI</name>
<reference evidence="1 2" key="1">
    <citation type="submission" date="2013-11" db="EMBL/GenBank/DDBJ databases">
        <title>The Genome Sequence of Phytophthora parasitica P1569.</title>
        <authorList>
            <consortium name="The Broad Institute Genomics Platform"/>
            <person name="Russ C."/>
            <person name="Tyler B."/>
            <person name="Panabieres F."/>
            <person name="Shan W."/>
            <person name="Tripathy S."/>
            <person name="Grunwald N."/>
            <person name="Machado M."/>
            <person name="Johnson C.S."/>
            <person name="Arredondo F."/>
            <person name="Hong C."/>
            <person name="Coffey M."/>
            <person name="Young S.K."/>
            <person name="Zeng Q."/>
            <person name="Gargeya S."/>
            <person name="Fitzgerald M."/>
            <person name="Abouelleil A."/>
            <person name="Alvarado L."/>
            <person name="Chapman S.B."/>
            <person name="Gainer-Dewar J."/>
            <person name="Goldberg J."/>
            <person name="Griggs A."/>
            <person name="Gujja S."/>
            <person name="Hansen M."/>
            <person name="Howarth C."/>
            <person name="Imamovic A."/>
            <person name="Ireland A."/>
            <person name="Larimer J."/>
            <person name="McCowan C."/>
            <person name="Murphy C."/>
            <person name="Pearson M."/>
            <person name="Poon T.W."/>
            <person name="Priest M."/>
            <person name="Roberts A."/>
            <person name="Saif S."/>
            <person name="Shea T."/>
            <person name="Sykes S."/>
            <person name="Wortman J."/>
            <person name="Nusbaum C."/>
            <person name="Birren B."/>
        </authorList>
    </citation>
    <scope>NUCLEOTIDE SEQUENCE [LARGE SCALE GENOMIC DNA]</scope>
    <source>
        <strain evidence="1 2">P1569</strain>
    </source>
</reference>
<dbReference type="Proteomes" id="UP000018721">
    <property type="component" value="Unassembled WGS sequence"/>
</dbReference>
<dbReference type="HOGENOM" id="CLU_1839104_0_0_1"/>
<sequence>MSLPLRATYTLSLRATNSCIHEPNANQYPQGHDSYSMATYFMAALPPTCGAPAFDPKLPLTRTCARYYVGSGKRRPAHRAESQSSNPFVKCNCAFKTALKVCAGLFVVMNPLGVKKDCQPVNRPLTTLLLPESEGLRHLF</sequence>